<feature type="region of interest" description="Disordered" evidence="1">
    <location>
        <begin position="2637"/>
        <end position="2699"/>
    </location>
</feature>
<feature type="compositionally biased region" description="Low complexity" evidence="1">
    <location>
        <begin position="2637"/>
        <end position="2656"/>
    </location>
</feature>
<feature type="compositionally biased region" description="Basic and acidic residues" evidence="1">
    <location>
        <begin position="2680"/>
        <end position="2699"/>
    </location>
</feature>
<proteinExistence type="predicted"/>
<feature type="compositionally biased region" description="Basic and acidic residues" evidence="1">
    <location>
        <begin position="2657"/>
        <end position="2668"/>
    </location>
</feature>
<feature type="region of interest" description="Disordered" evidence="1">
    <location>
        <begin position="161"/>
        <end position="180"/>
    </location>
</feature>
<evidence type="ECO:0000313" key="3">
    <source>
        <dbReference type="EMBL" id="GHP06760.1"/>
    </source>
</evidence>
<evidence type="ECO:0000313" key="4">
    <source>
        <dbReference type="Proteomes" id="UP000660262"/>
    </source>
</evidence>
<evidence type="ECO:0008006" key="5">
    <source>
        <dbReference type="Google" id="ProtNLM"/>
    </source>
</evidence>
<dbReference type="Pfam" id="PF10344">
    <property type="entry name" value="Hobbit"/>
    <property type="match status" value="1"/>
</dbReference>
<feature type="compositionally biased region" description="Pro residues" evidence="1">
    <location>
        <begin position="371"/>
        <end position="387"/>
    </location>
</feature>
<evidence type="ECO:0000256" key="1">
    <source>
        <dbReference type="SAM" id="MobiDB-lite"/>
    </source>
</evidence>
<dbReference type="Proteomes" id="UP000660262">
    <property type="component" value="Unassembled WGS sequence"/>
</dbReference>
<name>A0A830HLT4_9CHLO</name>
<feature type="transmembrane region" description="Helical" evidence="2">
    <location>
        <begin position="25"/>
        <end position="46"/>
    </location>
</feature>
<feature type="compositionally biased region" description="Polar residues" evidence="1">
    <location>
        <begin position="429"/>
        <end position="445"/>
    </location>
</feature>
<sequence>MAADEPAAVLLTHATTVGAAPLAPLMAILTAVTLITLVSVALLHILELLLLRLITKAANASLEKAGVSFRADAFSASSLSCTNLRLDFQTGPIRSLRVASASYGGNKRLLLRPMRALVQLLCAEMFDSFGSRRANDADFDDATPSLPQETARLPLRISGVQVEMRQPDSSPSTSKQRRAAPAVSLARWRWAARILRATEVTVDEVDVRLDGRAALNVGSVRVTCVSQPVMQSKARLPLSVRVHCSRVRAHMYEARASGAHADSALLSVTLGIRDCDVDGKVRSELVLAGVALHAGVTELKVCPALARLAKRARNSRAMQLQEHDAAPKASVVFPCAMSCKLRSLTVSVADEIETTTTTTTTTSFTTSSQSPSPPSSPPPPPPPPPPSMRKAIVGMTLSLRPFGFSVGPARGTPDAFAQAPAPAPAHESGGSSASKGRIARSTSDPGQIRRGRASGREEASTTESLMRLAICNDTAQGNRNGAEPSLVAVPEVPPAKSLPFASLMRRLRFRPVTRSTRAASQQENHVEDETNKSTVTEARITFGSITLAHSRDRNAFDLSLASGAVAIMLPQLAVQSFPPHPNNGVTVAPSIDVNIRLRALRFSANPSSLVLKKCLCECIDVAKAMRSTHQSSHRTKASATLTRCDVRVRLECGGGVELDVSDGMGENTRWTICSARLSVLVDLPASCTKQPRMRAELRQAALLYPAARMHESRSSLVEAEMCAISSSSDEQEHGDAAPNIGTTAPLPKTSVLEVDGIRARVPNELLRATECIRVLTHLQTLLEMLRVLAENVHESMETPKVADGKSEGMAARSDVKLKLGPGNISIPLSTTAGSSAMSLSWQKGAGSTMATMARLEAVQLLHTTDFSVAGGGATVVLDVSSLSILKGSEDLGAKMLVDVDGDVSFEWDADVQLFALSLRDIGEEMQASGISQPIREVARGCRTLASALRNAPPPSPPPLPAFIPEGEVPPMLLFRVVGRALCTFTCHAGATAFIRASNPCLAIRPSHADTPCKIEMSALSIGVNDSELLATRGACADDQLPCSVSISSLSGDVRECSITFGANVLLDLPDEVDVGAIVGSMQALLRAIHTFHAKRCSKDTGAFEQVGKPKWTMNLRVNAAQSLSIRLATDEMNEHLCSKYRDLADLVECGESVFRANNGSDDNDSAYMEWCKHVSELYIRACQARKASRIESHQRDTGWLILDLNSLSCDGTITFFGGTKFDGARKLGTEYSLGAMGVAGERFDQARAFCRLVDPASAAPEAVTFPMLDMRDISLSCSSASAHLLGADEPLLHVAPLTLSEPGRIVLASTLWVDAARIPESPVSSAGTPTSAADGYYKHRKVRVGRSNVVELPFVTPGTLPALKVFTKLDVSCDTLVGSYGVGMEPIFFEMSQAFRRLLIKTSPDLFVDGEPSKNDGTPRPNLQWWDLMALKWRGEASIVSRKTFKCTLLNGTSCRLHDSARGVFSIGADAPISPRGDVPCAFSLGWQGSGALRLRLSPMTVLRHPVGDESQVPLARISAATLQLRYQSERPVGLNGGVQAHHLHSATQSMGYVVPHLHTLMGTQKPVDAYDNFRTLAATVWIDAQLFGSSDQHAQIFVGSGTLLPLFAWLRDVVWIVPRHLRGLGSLRKRPQESRICDECPGSPSSRSMPRASLASLMRDIRVSVSAEPLSVVHWPPPGASAVGSARVTVSANSARWFGRFVKSDFNDNSVGGSGRGRTFSQLMSPRSEMLSRARPKSRLVCMSLQLNELSVLIDTWPSDGEDLPLERTLSYMSAESAISSEPSTPSTATHGDGRAIFREQQPLLSPDALDPVLVSGLLKSPLPESHSEFVVLDVKLASLKFGLDEEDEEAQGVAEVAAGNAAIANLDSGSPLHPRVAAAEAAAAAAAAAVPPGWYVTFDAPIARYMDACPSVLWSVASDIAAAFPTKPTTVLPRPRDQHVSVASDAMLNAVDIRENLKDVGATTDDANQGESEHADEGQGLKMLLDAGLLKPVRSQSIENSPDPSATSTAGERDFLRRQASSGSLAVDAEAASIVRDDTHDFTILDDDLAGMPEEDGWRPRFMVHVISPKALVHARRSKAWVSVECASVEVLSEGRRDSITVGSLMMPEPGLVPARSRDDCSAILAVPARSRKELRRVRTAPGGGGLNRSRESSLRVLVEAASVSIADIESTGGPISLVPPTPASLRRVTEGSADFLWEKHRWLESSGNTLSSETRRLVGARVATGLPHTEMRAKIPNFSVHLDSRQLHILLEVGMGIADSFQHPTSRATDMSFEGSGGGAYRSFGVDFTPTGKGAAAAAIDAATAQQRSAASHHTIPWPAPSRFLFHDAACRGALDELMWARRAYTTSRSIRDRVLAAEEVLIQRHDLEKMFSLSVPSASLQPHVARYSSTQARHVVLAESHYRFVYGSSLHRDLTARLARRQRAAPGLHTSNAQDGALAFGDWDDGDLAALESVGERRLSVFVGRTCLRLTARDRSALARLEVNRAQFSQSARYLEATGRREGSLRLKVSRFHVSATGVSTESSSASSSSSSGEKRVVALWDPNSVFGDEPMVHITATLSSPASRSATEPPLDRASDDAVSVSDNASAVPEVPSGGRMHHFDHIEVGLAPLFVQITERLATDLWDYFLPPTDESASSSSSSSSAATAAAAADTESKAGDVERTPKLRRVSSRRGKKDAASEKDANASMHDDEKDVEPPSLLSISYFRFNCLHLRLSYQGKPVSLKDMKLVIDTRSYPNFLGTLRQLLARVRWDVVKSVFRSVAGLQGKKVRDFLEAGAPTGGRISEQSEHSGVSESVTAKRAKWRWFRRGDKSDQK</sequence>
<feature type="region of interest" description="Disordered" evidence="1">
    <location>
        <begin position="404"/>
        <end position="464"/>
    </location>
</feature>
<feature type="compositionally biased region" description="Low complexity" evidence="1">
    <location>
        <begin position="355"/>
        <end position="370"/>
    </location>
</feature>
<feature type="compositionally biased region" description="Low complexity" evidence="1">
    <location>
        <begin position="2582"/>
        <end position="2593"/>
    </location>
</feature>
<gene>
    <name evidence="3" type="ORF">PPROV_000550400</name>
</gene>
<comment type="caution">
    <text evidence="3">The sequence shown here is derived from an EMBL/GenBank/DDBJ whole genome shotgun (WGS) entry which is preliminary data.</text>
</comment>
<accession>A0A830HLT4</accession>
<dbReference type="PANTHER" id="PTHR15678:SF6">
    <property type="entry name" value="BRIDGE-LIKE LIPID TRANSFER PROTEIN FAMILY MEMBER 2"/>
    <property type="match status" value="1"/>
</dbReference>
<reference evidence="3" key="1">
    <citation type="submission" date="2020-10" db="EMBL/GenBank/DDBJ databases">
        <title>Unveiling of a novel bifunctional photoreceptor, Dualchrome1, isolated from a cosmopolitan green alga.</title>
        <authorList>
            <person name="Suzuki S."/>
            <person name="Kawachi M."/>
        </authorList>
    </citation>
    <scope>NUCLEOTIDE SEQUENCE</scope>
    <source>
        <strain evidence="3">NIES 2893</strain>
    </source>
</reference>
<organism evidence="3 4">
    <name type="scientific">Pycnococcus provasolii</name>
    <dbReference type="NCBI Taxonomy" id="41880"/>
    <lineage>
        <taxon>Eukaryota</taxon>
        <taxon>Viridiplantae</taxon>
        <taxon>Chlorophyta</taxon>
        <taxon>Pseudoscourfieldiophyceae</taxon>
        <taxon>Pseudoscourfieldiales</taxon>
        <taxon>Pycnococcaceae</taxon>
        <taxon>Pycnococcus</taxon>
    </lineage>
</organism>
<feature type="region of interest" description="Disordered" evidence="1">
    <location>
        <begin position="2562"/>
        <end position="2598"/>
    </location>
</feature>
<feature type="compositionally biased region" description="Basic residues" evidence="1">
    <location>
        <begin position="2669"/>
        <end position="2679"/>
    </location>
</feature>
<keyword evidence="4" id="KW-1185">Reference proteome</keyword>
<evidence type="ECO:0000256" key="2">
    <source>
        <dbReference type="SAM" id="Phobius"/>
    </source>
</evidence>
<protein>
    <recommendedName>
        <fullName evidence="5">FMP27 GFWDK domain-containing protein</fullName>
    </recommendedName>
</protein>
<dbReference type="InterPro" id="IPR045167">
    <property type="entry name" value="Hobbit"/>
</dbReference>
<feature type="compositionally biased region" description="Polar residues" evidence="1">
    <location>
        <begin position="2562"/>
        <end position="2571"/>
    </location>
</feature>
<dbReference type="OrthoDB" id="514036at2759"/>
<feature type="region of interest" description="Disordered" evidence="1">
    <location>
        <begin position="355"/>
        <end position="390"/>
    </location>
</feature>
<keyword evidence="2" id="KW-0472">Membrane</keyword>
<dbReference type="PANTHER" id="PTHR15678">
    <property type="entry name" value="ANTIGEN MLAA-22-RELATED"/>
    <property type="match status" value="1"/>
</dbReference>
<keyword evidence="2" id="KW-0812">Transmembrane</keyword>
<keyword evidence="2" id="KW-1133">Transmembrane helix</keyword>
<dbReference type="EMBL" id="BNJQ01000014">
    <property type="protein sequence ID" value="GHP06760.1"/>
    <property type="molecule type" value="Genomic_DNA"/>
</dbReference>